<name>A0A1X7T676_AMPQE</name>
<protein>
    <submittedName>
        <fullName evidence="1">Uncharacterized protein</fullName>
    </submittedName>
</protein>
<proteinExistence type="predicted"/>
<sequence>NVMNMLLTDFNIPTTVKTLLIKVVKLFVFRVDYTSVPANSHSPGKVIGGTLSFTPSSQLHVPFN</sequence>
<accession>A0A1X7T676</accession>
<organism evidence="1">
    <name type="scientific">Amphimedon queenslandica</name>
    <name type="common">Sponge</name>
    <dbReference type="NCBI Taxonomy" id="400682"/>
    <lineage>
        <taxon>Eukaryota</taxon>
        <taxon>Metazoa</taxon>
        <taxon>Porifera</taxon>
        <taxon>Demospongiae</taxon>
        <taxon>Heteroscleromorpha</taxon>
        <taxon>Haplosclerida</taxon>
        <taxon>Niphatidae</taxon>
        <taxon>Amphimedon</taxon>
    </lineage>
</organism>
<dbReference type="InParanoid" id="A0A1X7T676"/>
<dbReference type="AlphaFoldDB" id="A0A1X7T676"/>
<evidence type="ECO:0000313" key="1">
    <source>
        <dbReference type="EnsemblMetazoa" id="Aqu2.1.10020_001"/>
    </source>
</evidence>
<reference evidence="1" key="1">
    <citation type="submission" date="2017-05" db="UniProtKB">
        <authorList>
            <consortium name="EnsemblMetazoa"/>
        </authorList>
    </citation>
    <scope>IDENTIFICATION</scope>
</reference>
<dbReference type="EnsemblMetazoa" id="Aqu2.1.10020_001">
    <property type="protein sequence ID" value="Aqu2.1.10020_001"/>
    <property type="gene ID" value="Aqu2.1.10020"/>
</dbReference>